<dbReference type="InterPro" id="IPR014743">
    <property type="entry name" value="Cl-channel_core"/>
</dbReference>
<dbReference type="Gene3D" id="1.10.3080.10">
    <property type="entry name" value="Clc chloride channel"/>
    <property type="match status" value="3"/>
</dbReference>
<keyword evidence="10" id="KW-1185">Reference proteome</keyword>
<keyword evidence="3" id="KW-0677">Repeat</keyword>
<dbReference type="PANTHER" id="PTHR11689:SF89">
    <property type="entry name" value="CHLORIDE CHANNEL PROTEIN"/>
    <property type="match status" value="1"/>
</dbReference>
<keyword evidence="6 7" id="KW-0472">Membrane</keyword>
<sequence length="420" mass="46536">MNLFTRDILVAKILGVICACGSSLAVGPEGPMIHIGAAAGVLVLGQCRRIDWLRREAATYLSPRFFVHVFGASCLSLGTVLLWQQLWQHTGQYSPLFQVFLGPNCSYSEFIYYISCGMIGLICGLLGCLFNRVVLEMNFMRQRLRSQGWRRVFTVEIVLIAVLSSSITTIMPATGVCRESTIQRAFMDSNQCIAGEWADQIFQGRENFQEKAKMVPSAGLFGVQYNPDACPTAIFNDTHMQPCNLEKLGFKFPSHVPERERYFYCCDFDDIDSFHRGQVYSFVDPRAPLKLDEAFWPVFGCEPAPGNISIPMYRPMAALAFVPGRITVKNLFTRGSPNMIPTNAMLAFLPLYFILAAITSGAAVPSGLVVPMMIIGGCVGRLVGNLLTQMFRDAWTCPAGWTPEYSLLLRCISGIDAVGM</sequence>
<reference evidence="9" key="1">
    <citation type="submission" date="2021-02" db="EMBL/GenBank/DDBJ databases">
        <authorList>
            <person name="Dougan E. K."/>
            <person name="Rhodes N."/>
            <person name="Thang M."/>
            <person name="Chan C."/>
        </authorList>
    </citation>
    <scope>NUCLEOTIDE SEQUENCE</scope>
</reference>
<accession>A0A812XA05</accession>
<evidence type="ECO:0000256" key="8">
    <source>
        <dbReference type="SAM" id="SignalP"/>
    </source>
</evidence>
<evidence type="ECO:0000256" key="7">
    <source>
        <dbReference type="SAM" id="Phobius"/>
    </source>
</evidence>
<feature type="chain" id="PRO_5032832603" evidence="8">
    <location>
        <begin position="26"/>
        <end position="420"/>
    </location>
</feature>
<evidence type="ECO:0000256" key="4">
    <source>
        <dbReference type="ARBA" id="ARBA00022989"/>
    </source>
</evidence>
<feature type="transmembrane region" description="Helical" evidence="7">
    <location>
        <begin position="110"/>
        <end position="131"/>
    </location>
</feature>
<evidence type="ECO:0000256" key="5">
    <source>
        <dbReference type="ARBA" id="ARBA00023122"/>
    </source>
</evidence>
<keyword evidence="4 7" id="KW-1133">Transmembrane helix</keyword>
<keyword evidence="2 7" id="KW-0812">Transmembrane</keyword>
<dbReference type="OrthoDB" id="428525at2759"/>
<evidence type="ECO:0000313" key="10">
    <source>
        <dbReference type="Proteomes" id="UP000649617"/>
    </source>
</evidence>
<keyword evidence="8" id="KW-0732">Signal</keyword>
<feature type="signal peptide" evidence="8">
    <location>
        <begin position="1"/>
        <end position="25"/>
    </location>
</feature>
<dbReference type="EMBL" id="CAJNIZ010045317">
    <property type="protein sequence ID" value="CAE7716430.1"/>
    <property type="molecule type" value="Genomic_DNA"/>
</dbReference>
<dbReference type="Proteomes" id="UP000649617">
    <property type="component" value="Unassembled WGS sequence"/>
</dbReference>
<name>A0A812XA05_SYMPI</name>
<dbReference type="PANTHER" id="PTHR11689">
    <property type="entry name" value="CHLORIDE CHANNEL PROTEIN CLC FAMILY MEMBER"/>
    <property type="match status" value="1"/>
</dbReference>
<comment type="subcellular location">
    <subcellularLocation>
        <location evidence="1">Membrane</location>
        <topology evidence="1">Multi-pass membrane protein</topology>
    </subcellularLocation>
</comment>
<proteinExistence type="predicted"/>
<dbReference type="InterPro" id="IPR051280">
    <property type="entry name" value="Cl-channel/antiporter"/>
</dbReference>
<dbReference type="Pfam" id="PF00654">
    <property type="entry name" value="Voltage_CLC"/>
    <property type="match status" value="2"/>
</dbReference>
<evidence type="ECO:0000256" key="3">
    <source>
        <dbReference type="ARBA" id="ARBA00022737"/>
    </source>
</evidence>
<evidence type="ECO:0000256" key="6">
    <source>
        <dbReference type="ARBA" id="ARBA00023136"/>
    </source>
</evidence>
<evidence type="ECO:0000313" key="9">
    <source>
        <dbReference type="EMBL" id="CAE7716430.1"/>
    </source>
</evidence>
<protein>
    <submittedName>
        <fullName evidence="9">ClcB protein</fullName>
    </submittedName>
</protein>
<evidence type="ECO:0000256" key="1">
    <source>
        <dbReference type="ARBA" id="ARBA00004141"/>
    </source>
</evidence>
<comment type="caution">
    <text evidence="9">The sequence shown here is derived from an EMBL/GenBank/DDBJ whole genome shotgun (WGS) entry which is preliminary data.</text>
</comment>
<dbReference type="SUPFAM" id="SSF81340">
    <property type="entry name" value="Clc chloride channel"/>
    <property type="match status" value="1"/>
</dbReference>
<dbReference type="GO" id="GO:0015108">
    <property type="term" value="F:chloride transmembrane transporter activity"/>
    <property type="evidence" value="ECO:0007669"/>
    <property type="project" value="InterPro"/>
</dbReference>
<feature type="transmembrane region" description="Helical" evidence="7">
    <location>
        <begin position="152"/>
        <end position="173"/>
    </location>
</feature>
<gene>
    <name evidence="9" type="primary">clcB</name>
    <name evidence="9" type="ORF">SPIL2461_LOCUS20359</name>
</gene>
<evidence type="ECO:0000256" key="2">
    <source>
        <dbReference type="ARBA" id="ARBA00022692"/>
    </source>
</evidence>
<dbReference type="AlphaFoldDB" id="A0A812XA05"/>
<feature type="transmembrane region" description="Helical" evidence="7">
    <location>
        <begin position="65"/>
        <end position="86"/>
    </location>
</feature>
<organism evidence="9 10">
    <name type="scientific">Symbiodinium pilosum</name>
    <name type="common">Dinoflagellate</name>
    <dbReference type="NCBI Taxonomy" id="2952"/>
    <lineage>
        <taxon>Eukaryota</taxon>
        <taxon>Sar</taxon>
        <taxon>Alveolata</taxon>
        <taxon>Dinophyceae</taxon>
        <taxon>Suessiales</taxon>
        <taxon>Symbiodiniaceae</taxon>
        <taxon>Symbiodinium</taxon>
    </lineage>
</organism>
<dbReference type="GO" id="GO:0016020">
    <property type="term" value="C:membrane"/>
    <property type="evidence" value="ECO:0007669"/>
    <property type="project" value="UniProtKB-SubCell"/>
</dbReference>
<keyword evidence="5" id="KW-0129">CBS domain</keyword>
<dbReference type="InterPro" id="IPR001807">
    <property type="entry name" value="ClC"/>
</dbReference>
<feature type="transmembrane region" description="Helical" evidence="7">
    <location>
        <begin position="344"/>
        <end position="362"/>
    </location>
</feature>